<sequence>MRKHPQCHCRPAILRSCCPDIHYLINDFELSVVFAPDSDPKSRVVTGTPNARYGVTADHYGKCLPPEARLDAPYCPFKADIYQFGQSALNLYNNVQTPPELRALFVQMASDDPDARPTAPDALSTVRNIRQNASEDVLDDVPPHNFLPFQRFAPGEQCVCEVCERSQPAAVPDQLRSAVPDQTSTPHNGDVPESIPAA</sequence>
<dbReference type="Proteomes" id="UP000006514">
    <property type="component" value="Unassembled WGS sequence"/>
</dbReference>
<evidence type="ECO:0000313" key="2">
    <source>
        <dbReference type="EMBL" id="EJD32902.1"/>
    </source>
</evidence>
<name>J0D2P1_AURST</name>
<dbReference type="InterPro" id="IPR011009">
    <property type="entry name" value="Kinase-like_dom_sf"/>
</dbReference>
<proteinExistence type="predicted"/>
<dbReference type="InParanoid" id="J0D2P1"/>
<dbReference type="Gene3D" id="1.10.510.10">
    <property type="entry name" value="Transferase(Phosphotransferase) domain 1"/>
    <property type="match status" value="1"/>
</dbReference>
<evidence type="ECO:0000313" key="3">
    <source>
        <dbReference type="Proteomes" id="UP000006514"/>
    </source>
</evidence>
<dbReference type="AlphaFoldDB" id="J0D2P1"/>
<protein>
    <recommendedName>
        <fullName evidence="4">Protein kinase domain-containing protein</fullName>
    </recommendedName>
</protein>
<dbReference type="KEGG" id="adl:AURDEDRAFT_178005"/>
<feature type="region of interest" description="Disordered" evidence="1">
    <location>
        <begin position="170"/>
        <end position="198"/>
    </location>
</feature>
<evidence type="ECO:0000256" key="1">
    <source>
        <dbReference type="SAM" id="MobiDB-lite"/>
    </source>
</evidence>
<organism evidence="2 3">
    <name type="scientific">Auricularia subglabra (strain TFB-10046 / SS5)</name>
    <name type="common">White-rot fungus</name>
    <name type="synonym">Auricularia delicata (strain TFB10046)</name>
    <dbReference type="NCBI Taxonomy" id="717982"/>
    <lineage>
        <taxon>Eukaryota</taxon>
        <taxon>Fungi</taxon>
        <taxon>Dikarya</taxon>
        <taxon>Basidiomycota</taxon>
        <taxon>Agaricomycotina</taxon>
        <taxon>Agaricomycetes</taxon>
        <taxon>Auriculariales</taxon>
        <taxon>Auriculariaceae</taxon>
        <taxon>Auricularia</taxon>
    </lineage>
</organism>
<reference evidence="3" key="1">
    <citation type="journal article" date="2012" name="Science">
        <title>The Paleozoic origin of enzymatic lignin decomposition reconstructed from 31 fungal genomes.</title>
        <authorList>
            <person name="Floudas D."/>
            <person name="Binder M."/>
            <person name="Riley R."/>
            <person name="Barry K."/>
            <person name="Blanchette R.A."/>
            <person name="Henrissat B."/>
            <person name="Martinez A.T."/>
            <person name="Otillar R."/>
            <person name="Spatafora J.W."/>
            <person name="Yadav J.S."/>
            <person name="Aerts A."/>
            <person name="Benoit I."/>
            <person name="Boyd A."/>
            <person name="Carlson A."/>
            <person name="Copeland A."/>
            <person name="Coutinho P.M."/>
            <person name="de Vries R.P."/>
            <person name="Ferreira P."/>
            <person name="Findley K."/>
            <person name="Foster B."/>
            <person name="Gaskell J."/>
            <person name="Glotzer D."/>
            <person name="Gorecki P."/>
            <person name="Heitman J."/>
            <person name="Hesse C."/>
            <person name="Hori C."/>
            <person name="Igarashi K."/>
            <person name="Jurgens J.A."/>
            <person name="Kallen N."/>
            <person name="Kersten P."/>
            <person name="Kohler A."/>
            <person name="Kuees U."/>
            <person name="Kumar T.K.A."/>
            <person name="Kuo A."/>
            <person name="LaButti K."/>
            <person name="Larrondo L.F."/>
            <person name="Lindquist E."/>
            <person name="Ling A."/>
            <person name="Lombard V."/>
            <person name="Lucas S."/>
            <person name="Lundell T."/>
            <person name="Martin R."/>
            <person name="McLaughlin D.J."/>
            <person name="Morgenstern I."/>
            <person name="Morin E."/>
            <person name="Murat C."/>
            <person name="Nagy L.G."/>
            <person name="Nolan M."/>
            <person name="Ohm R.A."/>
            <person name="Patyshakuliyeva A."/>
            <person name="Rokas A."/>
            <person name="Ruiz-Duenas F.J."/>
            <person name="Sabat G."/>
            <person name="Salamov A."/>
            <person name="Samejima M."/>
            <person name="Schmutz J."/>
            <person name="Slot J.C."/>
            <person name="St John F."/>
            <person name="Stenlid J."/>
            <person name="Sun H."/>
            <person name="Sun S."/>
            <person name="Syed K."/>
            <person name="Tsang A."/>
            <person name="Wiebenga A."/>
            <person name="Young D."/>
            <person name="Pisabarro A."/>
            <person name="Eastwood D.C."/>
            <person name="Martin F."/>
            <person name="Cullen D."/>
            <person name="Grigoriev I.V."/>
            <person name="Hibbett D.S."/>
        </authorList>
    </citation>
    <scope>NUCLEOTIDE SEQUENCE [LARGE SCALE GENOMIC DNA]</scope>
    <source>
        <strain evidence="3">TFB10046</strain>
    </source>
</reference>
<accession>J0D2P1</accession>
<dbReference type="SUPFAM" id="SSF56112">
    <property type="entry name" value="Protein kinase-like (PK-like)"/>
    <property type="match status" value="1"/>
</dbReference>
<keyword evidence="3" id="KW-1185">Reference proteome</keyword>
<gene>
    <name evidence="2" type="ORF">AURDEDRAFT_178005</name>
</gene>
<dbReference type="EMBL" id="JH688569">
    <property type="protein sequence ID" value="EJD32902.1"/>
    <property type="molecule type" value="Genomic_DNA"/>
</dbReference>
<evidence type="ECO:0008006" key="4">
    <source>
        <dbReference type="Google" id="ProtNLM"/>
    </source>
</evidence>
<dbReference type="OrthoDB" id="3317701at2759"/>